<dbReference type="AlphaFoldDB" id="A0AAE9GFH6"/>
<dbReference type="EMBL" id="CP091957">
    <property type="protein sequence ID" value="UOG56982.1"/>
    <property type="molecule type" value="Genomic_DNA"/>
</dbReference>
<proteinExistence type="predicted"/>
<accession>A0AAE9GFH6</accession>
<evidence type="ECO:0000313" key="1">
    <source>
        <dbReference type="EMBL" id="UOG56982.1"/>
    </source>
</evidence>
<reference evidence="1" key="1">
    <citation type="submission" date="2022-02" db="EMBL/GenBank/DDBJ databases">
        <title>The genetically variable rfb locus in Leptospira is a mobile cassette and a molecular signature of serovar identity.</title>
        <authorList>
            <person name="Nieves C."/>
            <person name="Vincent A.T."/>
            <person name="Zarantonelli L."/>
            <person name="Picardeau M."/>
            <person name="Veyrier F.J."/>
            <person name="Buschiazzo A."/>
        </authorList>
    </citation>
    <scope>NUCLEOTIDE SEQUENCE</scope>
    <source>
        <strain evidence="1">IP1512017</strain>
    </source>
</reference>
<name>A0AAE9GFH6_9LEPT</name>
<evidence type="ECO:0000313" key="2">
    <source>
        <dbReference type="Proteomes" id="UP000829829"/>
    </source>
</evidence>
<dbReference type="RefSeq" id="WP_002155595.1">
    <property type="nucleotide sequence ID" value="NZ_CP091928.1"/>
</dbReference>
<gene>
    <name evidence="1" type="ORF">MAL03_01810</name>
</gene>
<protein>
    <submittedName>
        <fullName evidence="1">DUF1564 domain-containing protein</fullName>
    </submittedName>
</protein>
<sequence>MEQIYFNTDQKIESTLNENVEKVVTLLVPKRYYVILSSKDRRMLGKKLPYLLNRYGKFISSHSRLNRRAVNTLYQKNQGELKKINFRIDMSHWAMLGVLAHAHGVSRCFLFNFLLSLEKAGVGDSIVKVLNEGVPTFHKIYRYIWQLDLSNKRISRTLRYFPNPLKANFKKLRT</sequence>
<organism evidence="1 2">
    <name type="scientific">Leptospira noguchii</name>
    <dbReference type="NCBI Taxonomy" id="28182"/>
    <lineage>
        <taxon>Bacteria</taxon>
        <taxon>Pseudomonadati</taxon>
        <taxon>Spirochaetota</taxon>
        <taxon>Spirochaetia</taxon>
        <taxon>Leptospirales</taxon>
        <taxon>Leptospiraceae</taxon>
        <taxon>Leptospira</taxon>
    </lineage>
</organism>
<dbReference type="Pfam" id="PF07600">
    <property type="entry name" value="DUF1564"/>
    <property type="match status" value="1"/>
</dbReference>
<dbReference type="InterPro" id="IPR011458">
    <property type="entry name" value="DUF1564"/>
</dbReference>
<dbReference type="Proteomes" id="UP000829829">
    <property type="component" value="Chromosome 1"/>
</dbReference>